<dbReference type="AlphaFoldDB" id="A0A1S1QM15"/>
<protein>
    <submittedName>
        <fullName evidence="2">Molecular chaperone Tir</fullName>
    </submittedName>
</protein>
<gene>
    <name evidence="2" type="ORF">BBK14_15230</name>
</gene>
<evidence type="ECO:0000313" key="2">
    <source>
        <dbReference type="EMBL" id="OHV34471.1"/>
    </source>
</evidence>
<name>A0A1S1QM15_9ACTN</name>
<feature type="domain" description="TIR" evidence="1">
    <location>
        <begin position="18"/>
        <end position="153"/>
    </location>
</feature>
<sequence>MNVGTGGVAGREASGGPAGVAFFVSYTRADRRWAEWIAWVLEENGYSTLLQVWDFGPGSRFVEEMHRAAGAAERTVAVLSSEYLDSRFGAAEWQAAWADDPDGRLRKLLAFRIEDCPRPGLLGQLVSVDLFGVTEEVAAARVLAAARGGREKPPTRPAFPG</sequence>
<evidence type="ECO:0000313" key="3">
    <source>
        <dbReference type="Proteomes" id="UP000179769"/>
    </source>
</evidence>
<dbReference type="RefSeq" id="WP_071062246.1">
    <property type="nucleotide sequence ID" value="NZ_MAXA01000136.1"/>
</dbReference>
<dbReference type="OrthoDB" id="218695at2"/>
<dbReference type="Proteomes" id="UP000179769">
    <property type="component" value="Unassembled WGS sequence"/>
</dbReference>
<dbReference type="SUPFAM" id="SSF52200">
    <property type="entry name" value="Toll/Interleukin receptor TIR domain"/>
    <property type="match status" value="1"/>
</dbReference>
<keyword evidence="3" id="KW-1185">Reference proteome</keyword>
<comment type="caution">
    <text evidence="2">The sequence shown here is derived from an EMBL/GenBank/DDBJ whole genome shotgun (WGS) entry which is preliminary data.</text>
</comment>
<dbReference type="GO" id="GO:0007165">
    <property type="term" value="P:signal transduction"/>
    <property type="evidence" value="ECO:0007669"/>
    <property type="project" value="InterPro"/>
</dbReference>
<dbReference type="PROSITE" id="PS50104">
    <property type="entry name" value="TIR"/>
    <property type="match status" value="1"/>
</dbReference>
<reference evidence="3" key="1">
    <citation type="submission" date="2016-07" db="EMBL/GenBank/DDBJ databases">
        <title>Frankia sp. NRRL B-16219 Genome sequencing.</title>
        <authorList>
            <person name="Ghodhbane-Gtari F."/>
            <person name="Swanson E."/>
            <person name="Gueddou A."/>
            <person name="Louati M."/>
            <person name="Nouioui I."/>
            <person name="Hezbri K."/>
            <person name="Abebe-Akele F."/>
            <person name="Simpson S."/>
            <person name="Morris K."/>
            <person name="Thomas K."/>
            <person name="Gtari M."/>
            <person name="Tisa L.S."/>
        </authorList>
    </citation>
    <scope>NUCLEOTIDE SEQUENCE [LARGE SCALE GENOMIC DNA]</scope>
    <source>
        <strain evidence="3">NRRL B-16219</strain>
    </source>
</reference>
<accession>A0A1S1QM15</accession>
<organism evidence="2 3">
    <name type="scientific">Parafrankia soli</name>
    <dbReference type="NCBI Taxonomy" id="2599596"/>
    <lineage>
        <taxon>Bacteria</taxon>
        <taxon>Bacillati</taxon>
        <taxon>Actinomycetota</taxon>
        <taxon>Actinomycetes</taxon>
        <taxon>Frankiales</taxon>
        <taxon>Frankiaceae</taxon>
        <taxon>Parafrankia</taxon>
    </lineage>
</organism>
<dbReference type="Pfam" id="PF13676">
    <property type="entry name" value="TIR_2"/>
    <property type="match status" value="1"/>
</dbReference>
<dbReference type="InterPro" id="IPR035897">
    <property type="entry name" value="Toll_tir_struct_dom_sf"/>
</dbReference>
<evidence type="ECO:0000259" key="1">
    <source>
        <dbReference type="PROSITE" id="PS50104"/>
    </source>
</evidence>
<dbReference type="EMBL" id="MAXA01000136">
    <property type="protein sequence ID" value="OHV34471.1"/>
    <property type="molecule type" value="Genomic_DNA"/>
</dbReference>
<dbReference type="InterPro" id="IPR000157">
    <property type="entry name" value="TIR_dom"/>
</dbReference>
<proteinExistence type="predicted"/>
<dbReference type="Gene3D" id="3.40.50.10140">
    <property type="entry name" value="Toll/interleukin-1 receptor homology (TIR) domain"/>
    <property type="match status" value="1"/>
</dbReference>